<dbReference type="NCBIfam" id="TIGR01499">
    <property type="entry name" value="folC"/>
    <property type="match status" value="1"/>
</dbReference>
<evidence type="ECO:0000256" key="7">
    <source>
        <dbReference type="ARBA" id="ARBA00022840"/>
    </source>
</evidence>
<evidence type="ECO:0000256" key="2">
    <source>
        <dbReference type="ARBA" id="ARBA00008276"/>
    </source>
</evidence>
<evidence type="ECO:0000313" key="14">
    <source>
        <dbReference type="EMBL" id="HEC78803.1"/>
    </source>
</evidence>
<protein>
    <recommendedName>
        <fullName evidence="3">tetrahydrofolate synthase</fullName>
        <ecNumber evidence="3">6.3.2.17</ecNumber>
    </recommendedName>
    <alternativeName>
        <fullName evidence="9">Tetrahydrofolylpolyglutamate synthase</fullName>
    </alternativeName>
</protein>
<dbReference type="PANTHER" id="PTHR11136:SF0">
    <property type="entry name" value="DIHYDROFOLATE SYNTHETASE-RELATED"/>
    <property type="match status" value="1"/>
</dbReference>
<dbReference type="InterPro" id="IPR004101">
    <property type="entry name" value="Mur_ligase_C"/>
</dbReference>
<evidence type="ECO:0000256" key="1">
    <source>
        <dbReference type="ARBA" id="ARBA00001946"/>
    </source>
</evidence>
<reference evidence="14" key="1">
    <citation type="journal article" date="2020" name="mSystems">
        <title>Genome- and Community-Level Interaction Insights into Carbon Utilization and Element Cycling Functions of Hydrothermarchaeota in Hydrothermal Sediment.</title>
        <authorList>
            <person name="Zhou Z."/>
            <person name="Liu Y."/>
            <person name="Xu W."/>
            <person name="Pan J."/>
            <person name="Luo Z.H."/>
            <person name="Li M."/>
        </authorList>
    </citation>
    <scope>NUCLEOTIDE SEQUENCE</scope>
    <source>
        <strain evidence="14">HyVt-388</strain>
    </source>
</reference>
<dbReference type="GO" id="GO:0005524">
    <property type="term" value="F:ATP binding"/>
    <property type="evidence" value="ECO:0007669"/>
    <property type="project" value="UniProtKB-KW"/>
</dbReference>
<evidence type="ECO:0000256" key="6">
    <source>
        <dbReference type="ARBA" id="ARBA00022741"/>
    </source>
</evidence>
<keyword evidence="8" id="KW-0460">Magnesium</keyword>
<organism evidence="14 15">
    <name type="scientific">candidate division WOR-3 bacterium</name>
    <dbReference type="NCBI Taxonomy" id="2052148"/>
    <lineage>
        <taxon>Bacteria</taxon>
        <taxon>Bacteria division WOR-3</taxon>
    </lineage>
</organism>
<name>A0A9C9EME9_UNCW3</name>
<sequence length="454" mass="51285">MRRGFCFSGRIDTFGAGDRYCDEAQTTGLVVGVRYLKFLNGLINYEKTPRYNYRLEPFIGFLKRLGSPEKRLKNVIHIAGTKGKGSTAAILDACLQECGYRVGLFSSPHLARVNERIKVNHQEIPDARLQRYIDRIRGIGRQSGKQTYFEVLTAAAYLYFTEEQTDFSLLETGLGGRLDTTNVTVPLISVITRVGYDHTELLGDDLKKIAREKAGIMKPHTPVITTAHQPAAVRQILQRKADTEKSPLVFAEELHRSRIIEQTFEGTTLHISGAFGSFTTLLPLVGVHQTENLVIALAVLSVLRSMGFGIPASAVEKGIAKTSLRGRLEVIKKNPLVIFDCAHNEDSFRALHKTIHDLNFKNFSLIFGANKDKDISYCLKYIFPEAREVLLVKPRSVRALEPYEIYIMAKRYQKRLFIAHSIENSIKYIRNVSKNNKILITGSFYLWDERLTGL</sequence>
<feature type="domain" description="Mur ligase C-terminal" evidence="12">
    <location>
        <begin position="326"/>
        <end position="444"/>
    </location>
</feature>
<proteinExistence type="inferred from homology"/>
<evidence type="ECO:0000313" key="15">
    <source>
        <dbReference type="Proteomes" id="UP000885826"/>
    </source>
</evidence>
<evidence type="ECO:0000256" key="10">
    <source>
        <dbReference type="ARBA" id="ARBA00047493"/>
    </source>
</evidence>
<dbReference type="GO" id="GO:0005737">
    <property type="term" value="C:cytoplasm"/>
    <property type="evidence" value="ECO:0007669"/>
    <property type="project" value="TreeGrafter"/>
</dbReference>
<dbReference type="SUPFAM" id="SSF53244">
    <property type="entry name" value="MurD-like peptide ligases, peptide-binding domain"/>
    <property type="match status" value="1"/>
</dbReference>
<dbReference type="FunFam" id="3.40.1190.10:FF:000011">
    <property type="entry name" value="Folylpolyglutamate synthase/dihydrofolate synthase"/>
    <property type="match status" value="1"/>
</dbReference>
<evidence type="ECO:0000256" key="5">
    <source>
        <dbReference type="ARBA" id="ARBA00022723"/>
    </source>
</evidence>
<dbReference type="EMBL" id="DRIG01000071">
    <property type="protein sequence ID" value="HEC78803.1"/>
    <property type="molecule type" value="Genomic_DNA"/>
</dbReference>
<dbReference type="GO" id="GO:0004326">
    <property type="term" value="F:tetrahydrofolylpolyglutamate synthase activity"/>
    <property type="evidence" value="ECO:0007669"/>
    <property type="project" value="UniProtKB-EC"/>
</dbReference>
<dbReference type="Proteomes" id="UP000885826">
    <property type="component" value="Unassembled WGS sequence"/>
</dbReference>
<evidence type="ECO:0000256" key="9">
    <source>
        <dbReference type="ARBA" id="ARBA00030592"/>
    </source>
</evidence>
<evidence type="ECO:0000256" key="11">
    <source>
        <dbReference type="PIRNR" id="PIRNR001563"/>
    </source>
</evidence>
<dbReference type="EC" id="6.3.2.17" evidence="3"/>
<dbReference type="Gene3D" id="3.90.190.20">
    <property type="entry name" value="Mur ligase, C-terminal domain"/>
    <property type="match status" value="1"/>
</dbReference>
<dbReference type="InterPro" id="IPR013221">
    <property type="entry name" value="Mur_ligase_cen"/>
</dbReference>
<keyword evidence="5" id="KW-0479">Metal-binding</keyword>
<dbReference type="Gene3D" id="3.40.1190.10">
    <property type="entry name" value="Mur-like, catalytic domain"/>
    <property type="match status" value="1"/>
</dbReference>
<dbReference type="InterPro" id="IPR036565">
    <property type="entry name" value="Mur-like_cat_sf"/>
</dbReference>
<keyword evidence="4 11" id="KW-0436">Ligase</keyword>
<feature type="domain" description="Mur ligase central" evidence="13">
    <location>
        <begin position="78"/>
        <end position="299"/>
    </location>
</feature>
<keyword evidence="7 11" id="KW-0067">ATP-binding</keyword>
<dbReference type="SUPFAM" id="SSF53623">
    <property type="entry name" value="MurD-like peptide ligases, catalytic domain"/>
    <property type="match status" value="1"/>
</dbReference>
<evidence type="ECO:0000259" key="12">
    <source>
        <dbReference type="Pfam" id="PF02875"/>
    </source>
</evidence>
<comment type="cofactor">
    <cofactor evidence="1">
        <name>Mg(2+)</name>
        <dbReference type="ChEBI" id="CHEBI:18420"/>
    </cofactor>
</comment>
<evidence type="ECO:0000256" key="4">
    <source>
        <dbReference type="ARBA" id="ARBA00022598"/>
    </source>
</evidence>
<dbReference type="PANTHER" id="PTHR11136">
    <property type="entry name" value="FOLYLPOLYGLUTAMATE SYNTHASE-RELATED"/>
    <property type="match status" value="1"/>
</dbReference>
<dbReference type="Pfam" id="PF08245">
    <property type="entry name" value="Mur_ligase_M"/>
    <property type="match status" value="1"/>
</dbReference>
<dbReference type="AlphaFoldDB" id="A0A9C9EME9"/>
<keyword evidence="6 11" id="KW-0547">Nucleotide-binding</keyword>
<evidence type="ECO:0000259" key="13">
    <source>
        <dbReference type="Pfam" id="PF08245"/>
    </source>
</evidence>
<dbReference type="InterPro" id="IPR001645">
    <property type="entry name" value="Folylpolyglutamate_synth"/>
</dbReference>
<gene>
    <name evidence="14" type="ORF">ENI34_06635</name>
</gene>
<dbReference type="Pfam" id="PF02875">
    <property type="entry name" value="Mur_ligase_C"/>
    <property type="match status" value="1"/>
</dbReference>
<comment type="caution">
    <text evidence="14">The sequence shown here is derived from an EMBL/GenBank/DDBJ whole genome shotgun (WGS) entry which is preliminary data.</text>
</comment>
<dbReference type="PIRSF" id="PIRSF001563">
    <property type="entry name" value="Folylpolyglu_synth"/>
    <property type="match status" value="1"/>
</dbReference>
<dbReference type="GO" id="GO:0008841">
    <property type="term" value="F:dihydrofolate synthase activity"/>
    <property type="evidence" value="ECO:0007669"/>
    <property type="project" value="TreeGrafter"/>
</dbReference>
<dbReference type="InterPro" id="IPR036615">
    <property type="entry name" value="Mur_ligase_C_dom_sf"/>
</dbReference>
<accession>A0A9C9EME9</accession>
<comment type="similarity">
    <text evidence="2 11">Belongs to the folylpolyglutamate synthase family.</text>
</comment>
<dbReference type="GO" id="GO:0046872">
    <property type="term" value="F:metal ion binding"/>
    <property type="evidence" value="ECO:0007669"/>
    <property type="project" value="UniProtKB-KW"/>
</dbReference>
<evidence type="ECO:0000256" key="8">
    <source>
        <dbReference type="ARBA" id="ARBA00022842"/>
    </source>
</evidence>
<comment type="catalytic activity">
    <reaction evidence="10">
        <text>(6S)-5,6,7,8-tetrahydrofolyl-(gamma-L-Glu)(n) + L-glutamate + ATP = (6S)-5,6,7,8-tetrahydrofolyl-(gamma-L-Glu)(n+1) + ADP + phosphate + H(+)</text>
        <dbReference type="Rhea" id="RHEA:10580"/>
        <dbReference type="Rhea" id="RHEA-COMP:14738"/>
        <dbReference type="Rhea" id="RHEA-COMP:14740"/>
        <dbReference type="ChEBI" id="CHEBI:15378"/>
        <dbReference type="ChEBI" id="CHEBI:29985"/>
        <dbReference type="ChEBI" id="CHEBI:30616"/>
        <dbReference type="ChEBI" id="CHEBI:43474"/>
        <dbReference type="ChEBI" id="CHEBI:141005"/>
        <dbReference type="ChEBI" id="CHEBI:456216"/>
        <dbReference type="EC" id="6.3.2.17"/>
    </reaction>
</comment>
<evidence type="ECO:0000256" key="3">
    <source>
        <dbReference type="ARBA" id="ARBA00013025"/>
    </source>
</evidence>